<reference evidence="3" key="1">
    <citation type="submission" date="2016-12" db="EMBL/GenBank/DDBJ databases">
        <authorList>
            <person name="Varghese N."/>
            <person name="Submissions S."/>
        </authorList>
    </citation>
    <scope>NUCLEOTIDE SEQUENCE [LARGE SCALE GENOMIC DNA]</scope>
    <source>
        <strain evidence="3">DSM 16779</strain>
    </source>
</reference>
<evidence type="ECO:0000313" key="3">
    <source>
        <dbReference type="Proteomes" id="UP000184782"/>
    </source>
</evidence>
<gene>
    <name evidence="2" type="ORF">SAMN05421769_2674</name>
</gene>
<dbReference type="EMBL" id="FSRQ01000002">
    <property type="protein sequence ID" value="SIO21055.1"/>
    <property type="molecule type" value="Genomic_DNA"/>
</dbReference>
<dbReference type="AlphaFoldDB" id="A0A1N6HN22"/>
<evidence type="ECO:0000259" key="1">
    <source>
        <dbReference type="Pfam" id="PF00535"/>
    </source>
</evidence>
<dbReference type="Pfam" id="PF00535">
    <property type="entry name" value="Glycos_transf_2"/>
    <property type="match status" value="1"/>
</dbReference>
<proteinExistence type="predicted"/>
<accession>A0A1N6HN22</accession>
<dbReference type="InterPro" id="IPR029044">
    <property type="entry name" value="Nucleotide-diphossugar_trans"/>
</dbReference>
<dbReference type="Proteomes" id="UP000184782">
    <property type="component" value="Unassembled WGS sequence"/>
</dbReference>
<sequence>MWPMNSTNQIKTFIVMPCFNEEDNLIESLSSLGFASKGIQESMDVNLVMIDNNSTDSTFSIASRIKGQFPERIHLIKESEQGYIPARHAGNVYVKDLAEEKGWVIDNILILQADADTLYSNGYVSAMRDASSFFGLNTMLEAYSEYPKSFKHKFADYIELCSRIDHTLESIFVKSKTYDIIVDDKQCAYRLGDYFRWGTHIREFLANGDEIFAETTRLFLKARLSGATKVMLNSVYAEHSSRRILEHPILQYITAGFPREMAWKIKWLDKSISIKEFLKLKDSDSIAWDDITNVRIIHLISLFNVLPIYINRILGIKTTTCSNILYDSISDLLPLYNREILMVNPGHLILNVLNVVEQNFTSLKRLIYNEIGGETGDENISKKRG</sequence>
<name>A0A1N6HN22_9FLAO</name>
<keyword evidence="2" id="KW-0808">Transferase</keyword>
<protein>
    <submittedName>
        <fullName evidence="2">Glycosyltransferase involved in cell wall bisynthesis</fullName>
    </submittedName>
</protein>
<dbReference type="SUPFAM" id="SSF53448">
    <property type="entry name" value="Nucleotide-diphospho-sugar transferases"/>
    <property type="match status" value="1"/>
</dbReference>
<dbReference type="STRING" id="59733.SAMN05421769_2674"/>
<dbReference type="GO" id="GO:0016740">
    <property type="term" value="F:transferase activity"/>
    <property type="evidence" value="ECO:0007669"/>
    <property type="project" value="UniProtKB-KW"/>
</dbReference>
<keyword evidence="3" id="KW-1185">Reference proteome</keyword>
<feature type="domain" description="Glycosyltransferase 2-like" evidence="1">
    <location>
        <begin position="14"/>
        <end position="95"/>
    </location>
</feature>
<evidence type="ECO:0000313" key="2">
    <source>
        <dbReference type="EMBL" id="SIO21055.1"/>
    </source>
</evidence>
<dbReference type="InterPro" id="IPR001173">
    <property type="entry name" value="Glyco_trans_2-like"/>
</dbReference>
<dbReference type="CDD" id="cd00761">
    <property type="entry name" value="Glyco_tranf_GTA_type"/>
    <property type="match status" value="1"/>
</dbReference>
<organism evidence="2 3">
    <name type="scientific">Chryseobacterium scophthalmum</name>
    <dbReference type="NCBI Taxonomy" id="59733"/>
    <lineage>
        <taxon>Bacteria</taxon>
        <taxon>Pseudomonadati</taxon>
        <taxon>Bacteroidota</taxon>
        <taxon>Flavobacteriia</taxon>
        <taxon>Flavobacteriales</taxon>
        <taxon>Weeksellaceae</taxon>
        <taxon>Chryseobacterium group</taxon>
        <taxon>Chryseobacterium</taxon>
    </lineage>
</organism>
<dbReference type="Gene3D" id="3.90.550.10">
    <property type="entry name" value="Spore Coat Polysaccharide Biosynthesis Protein SpsA, Chain A"/>
    <property type="match status" value="1"/>
</dbReference>